<protein>
    <recommendedName>
        <fullName evidence="5">Glycosyltransferase 2</fullName>
    </recommendedName>
</protein>
<evidence type="ECO:0008006" key="5">
    <source>
        <dbReference type="Google" id="ProtNLM"/>
    </source>
</evidence>
<gene>
    <name evidence="3" type="ORF">M406DRAFT_289374</name>
</gene>
<dbReference type="EMBL" id="MU032346">
    <property type="protein sequence ID" value="KAF3768049.1"/>
    <property type="molecule type" value="Genomic_DNA"/>
</dbReference>
<evidence type="ECO:0000313" key="3">
    <source>
        <dbReference type="EMBL" id="KAF3768049.1"/>
    </source>
</evidence>
<keyword evidence="2" id="KW-0472">Membrane</keyword>
<name>A0A9P5CR01_CRYP1</name>
<dbReference type="Proteomes" id="UP000803844">
    <property type="component" value="Unassembled WGS sequence"/>
</dbReference>
<evidence type="ECO:0000313" key="4">
    <source>
        <dbReference type="Proteomes" id="UP000803844"/>
    </source>
</evidence>
<evidence type="ECO:0000256" key="2">
    <source>
        <dbReference type="SAM" id="Phobius"/>
    </source>
</evidence>
<dbReference type="OrthoDB" id="5397682at2759"/>
<proteinExistence type="predicted"/>
<comment type="caution">
    <text evidence="3">The sequence shown here is derived from an EMBL/GenBank/DDBJ whole genome shotgun (WGS) entry which is preliminary data.</text>
</comment>
<keyword evidence="4" id="KW-1185">Reference proteome</keyword>
<keyword evidence="2" id="KW-0812">Transmembrane</keyword>
<organism evidence="3 4">
    <name type="scientific">Cryphonectria parasitica (strain ATCC 38755 / EP155)</name>
    <dbReference type="NCBI Taxonomy" id="660469"/>
    <lineage>
        <taxon>Eukaryota</taxon>
        <taxon>Fungi</taxon>
        <taxon>Dikarya</taxon>
        <taxon>Ascomycota</taxon>
        <taxon>Pezizomycotina</taxon>
        <taxon>Sordariomycetes</taxon>
        <taxon>Sordariomycetidae</taxon>
        <taxon>Diaporthales</taxon>
        <taxon>Cryphonectriaceae</taxon>
        <taxon>Cryphonectria-Endothia species complex</taxon>
        <taxon>Cryphonectria</taxon>
    </lineage>
</organism>
<dbReference type="RefSeq" id="XP_040779010.1">
    <property type="nucleotide sequence ID" value="XM_040918850.1"/>
</dbReference>
<accession>A0A9P5CR01</accession>
<sequence>MRPRLDPELGVAKKDDDHFVKDGKSPTGWRVKNAPRIPPRKTFRRLGLLILLAVAVYVFIAHMPTDLGPQDKRRPVYTYSNGIVPPGGVPQQPRPPVSNGVLEIDTAAASATRNYNGAVRFLELAETLHAISATKGDSVSNLNVLFMASTLKSANDLLPIACQMGRELRSYVHFALMSRDEIPVQQLKDVNGIGEDCHIIFHDARPEFAALSTDERFEKCVSRALYHINNYMHPQAILVDSSDAEEPLFLKSMRQTVSKMGIQAAVIELPTNPEERLGWITKLDASSLLPWNLLTVEILIHAHTDASGSLIRLLKSLSAADYTGCTIPHLTIELPEHVDPPTSGFLQNFQWPPRDPRQPASANQLTLRHRVSRRGMTEEESSARFLEGFWPANPRLSHVLVLSPQAELSPNFFHYLKMAILEYRYSKHAISGAWDQRLFGISLDLPSTDLSGSGPFTPPLNMPVGSEVPGLPEGPTSFLWQAPNSNAMLFTGEKWAELHGFVSQLLEVQHSSTTPPAILSEKVVSKGHPAWMEHALRLCRGRGYWTLYPSAELAANLATVHNELYRPPEEYESDGPAPQQQQQQHDDEDEVVIHRTTLVDSLPNNGLLPSFQEMPLLAWDGSRAGLGDFDEASILYATQFRRTAGGCDEEAASRPSTSLFCARDDGI</sequence>
<keyword evidence="2" id="KW-1133">Transmembrane helix</keyword>
<dbReference type="AlphaFoldDB" id="A0A9P5CR01"/>
<dbReference type="PANTHER" id="PTHR33604:SF3">
    <property type="entry name" value="OSJNBA0004B13.7 PROTEIN"/>
    <property type="match status" value="1"/>
</dbReference>
<dbReference type="GeneID" id="63835979"/>
<feature type="region of interest" description="Disordered" evidence="1">
    <location>
        <begin position="567"/>
        <end position="588"/>
    </location>
</feature>
<dbReference type="PANTHER" id="PTHR33604">
    <property type="entry name" value="OSJNBA0004B13.7 PROTEIN"/>
    <property type="match status" value="1"/>
</dbReference>
<reference evidence="3" key="1">
    <citation type="journal article" date="2020" name="Phytopathology">
        <title>Genome sequence of the chestnut blight fungus Cryphonectria parasitica EP155: A fundamental resource for an archetypical invasive plant pathogen.</title>
        <authorList>
            <person name="Crouch J.A."/>
            <person name="Dawe A."/>
            <person name="Aerts A."/>
            <person name="Barry K."/>
            <person name="Churchill A.C.L."/>
            <person name="Grimwood J."/>
            <person name="Hillman B."/>
            <person name="Milgroom M.G."/>
            <person name="Pangilinan J."/>
            <person name="Smith M."/>
            <person name="Salamov A."/>
            <person name="Schmutz J."/>
            <person name="Yadav J."/>
            <person name="Grigoriev I.V."/>
            <person name="Nuss D."/>
        </authorList>
    </citation>
    <scope>NUCLEOTIDE SEQUENCE</scope>
    <source>
        <strain evidence="3">EP155</strain>
    </source>
</reference>
<evidence type="ECO:0000256" key="1">
    <source>
        <dbReference type="SAM" id="MobiDB-lite"/>
    </source>
</evidence>
<feature type="transmembrane region" description="Helical" evidence="2">
    <location>
        <begin position="46"/>
        <end position="64"/>
    </location>
</feature>